<dbReference type="FunFam" id="3.40.50.11660:FF:000007">
    <property type="entry name" value="alpha-(1,3)-fucosyltransferase 6-like"/>
    <property type="match status" value="1"/>
</dbReference>
<name>A0A6F9DDW0_9ASCI</name>
<dbReference type="GO" id="GO:0046920">
    <property type="term" value="F:alpha-(1-&gt;3)-fucosyltransferase activity"/>
    <property type="evidence" value="ECO:0007669"/>
    <property type="project" value="TreeGrafter"/>
</dbReference>
<comment type="similarity">
    <text evidence="3 11">Belongs to the glycosyltransferase 10 family.</text>
</comment>
<keyword evidence="4 11" id="KW-0328">Glycosyltransferase</keyword>
<keyword evidence="11" id="KW-0333">Golgi apparatus</keyword>
<dbReference type="PANTHER" id="PTHR11929">
    <property type="entry name" value="ALPHA- 1,3 -FUCOSYLTRANSFERASE"/>
    <property type="match status" value="1"/>
</dbReference>
<dbReference type="Pfam" id="PF17039">
    <property type="entry name" value="Glyco_tran_10_N"/>
    <property type="match status" value="1"/>
</dbReference>
<evidence type="ECO:0000256" key="6">
    <source>
        <dbReference type="ARBA" id="ARBA00022692"/>
    </source>
</evidence>
<evidence type="ECO:0000256" key="4">
    <source>
        <dbReference type="ARBA" id="ARBA00022676"/>
    </source>
</evidence>
<gene>
    <name evidence="14" type="primary">Fut6-004</name>
</gene>
<evidence type="ECO:0000256" key="8">
    <source>
        <dbReference type="ARBA" id="ARBA00022989"/>
    </source>
</evidence>
<dbReference type="GO" id="GO:0032580">
    <property type="term" value="C:Golgi cisterna membrane"/>
    <property type="evidence" value="ECO:0007669"/>
    <property type="project" value="UniProtKB-SubCell"/>
</dbReference>
<keyword evidence="7" id="KW-0735">Signal-anchor</keyword>
<proteinExistence type="evidence at transcript level"/>
<evidence type="ECO:0000256" key="11">
    <source>
        <dbReference type="RuleBase" id="RU003832"/>
    </source>
</evidence>
<keyword evidence="10" id="KW-0325">Glycoprotein</keyword>
<feature type="domain" description="Fucosyltransferase N-terminal" evidence="13">
    <location>
        <begin position="66"/>
        <end position="174"/>
    </location>
</feature>
<organism evidence="14">
    <name type="scientific">Phallusia mammillata</name>
    <dbReference type="NCBI Taxonomy" id="59560"/>
    <lineage>
        <taxon>Eukaryota</taxon>
        <taxon>Metazoa</taxon>
        <taxon>Chordata</taxon>
        <taxon>Tunicata</taxon>
        <taxon>Ascidiacea</taxon>
        <taxon>Phlebobranchia</taxon>
        <taxon>Ascidiidae</taxon>
        <taxon>Phallusia</taxon>
    </lineage>
</organism>
<evidence type="ECO:0000256" key="10">
    <source>
        <dbReference type="ARBA" id="ARBA00023180"/>
    </source>
</evidence>
<keyword evidence="9" id="KW-0472">Membrane</keyword>
<keyword evidence="8" id="KW-1133">Transmembrane helix</keyword>
<dbReference type="SUPFAM" id="SSF53756">
    <property type="entry name" value="UDP-Glycosyltransferase/glycogen phosphorylase"/>
    <property type="match status" value="1"/>
</dbReference>
<keyword evidence="6 11" id="KW-0812">Transmembrane</keyword>
<keyword evidence="5 11" id="KW-0808">Transferase</keyword>
<evidence type="ECO:0000259" key="12">
    <source>
        <dbReference type="Pfam" id="PF00852"/>
    </source>
</evidence>
<evidence type="ECO:0000259" key="13">
    <source>
        <dbReference type="Pfam" id="PF17039"/>
    </source>
</evidence>
<evidence type="ECO:0000256" key="9">
    <source>
        <dbReference type="ARBA" id="ARBA00023136"/>
    </source>
</evidence>
<dbReference type="AlphaFoldDB" id="A0A6F9DDW0"/>
<evidence type="ECO:0000256" key="5">
    <source>
        <dbReference type="ARBA" id="ARBA00022679"/>
    </source>
</evidence>
<comment type="pathway">
    <text evidence="2">Protein modification; protein glycosylation.</text>
</comment>
<dbReference type="EMBL" id="LR785306">
    <property type="protein sequence ID" value="CAB3247561.1"/>
    <property type="molecule type" value="mRNA"/>
</dbReference>
<sequence length="409" mass="47370">MNSTFLVLFLIVTCTSTVVSLIFLYLTSQHNYVTVVPANQDRDFPAKISTSTNQSRPINVTSKPRHPLILYWGLPWGAAGYTPADGTMIDDCYVTNDRQKLSQSDIVVFHYTVINKRLIPWKLYRTADQVFVWWSAENPAILKHAGVDLSLYDGGFFNWTWTYRLDADVYRGYGYRGKVIDAVAKGTKAIDDVIKKKRKLAVWFVSKCGATRGAQKRLEYSQKLVEAGLDLERIGKCFNNQHLMPKGSKNFRETLRQYKFYMAFENSINCTDYVTEKFWFNALKNDAVPVVWGTPKRDLLRVAPPDSFIHVEDFSTPDLLAKYLNFLNRNQTEYRKYFRWREDESITDEKMISMIKEKYPDVKPLERPPSICEKFLANRGRKSIESLNKEFILSNPKECYELATNHKGA</sequence>
<dbReference type="InterPro" id="IPR055270">
    <property type="entry name" value="Glyco_tran_10_C"/>
</dbReference>
<dbReference type="Gene3D" id="3.40.50.11660">
    <property type="entry name" value="Glycosyl transferase family 10, C-terminal domain"/>
    <property type="match status" value="1"/>
</dbReference>
<dbReference type="InterPro" id="IPR031481">
    <property type="entry name" value="Glyco_tran_10_N"/>
</dbReference>
<comment type="subcellular location">
    <subcellularLocation>
        <location evidence="11">Golgi apparatus</location>
        <location evidence="11">Golgi stack membrane</location>
        <topology evidence="11">Single-pass type II membrane protein</topology>
    </subcellularLocation>
    <subcellularLocation>
        <location evidence="1">Membrane</location>
        <topology evidence="1">Single-pass membrane protein</topology>
    </subcellularLocation>
</comment>
<feature type="domain" description="Fucosyltransferase C-terminal" evidence="12">
    <location>
        <begin position="195"/>
        <end position="353"/>
    </location>
</feature>
<evidence type="ECO:0000256" key="1">
    <source>
        <dbReference type="ARBA" id="ARBA00004167"/>
    </source>
</evidence>
<evidence type="ECO:0000313" key="14">
    <source>
        <dbReference type="EMBL" id="CAB3247561.1"/>
    </source>
</evidence>
<reference evidence="14" key="1">
    <citation type="submission" date="2020-04" db="EMBL/GenBank/DDBJ databases">
        <authorList>
            <person name="Neveu A P."/>
        </authorList>
    </citation>
    <scope>NUCLEOTIDE SEQUENCE</scope>
    <source>
        <tissue evidence="14">Whole embryo</tissue>
    </source>
</reference>
<dbReference type="EC" id="2.4.1.-" evidence="11"/>
<evidence type="ECO:0000256" key="2">
    <source>
        <dbReference type="ARBA" id="ARBA00004922"/>
    </source>
</evidence>
<evidence type="ECO:0000256" key="3">
    <source>
        <dbReference type="ARBA" id="ARBA00008919"/>
    </source>
</evidence>
<dbReference type="InterPro" id="IPR001503">
    <property type="entry name" value="Glyco_trans_10"/>
</dbReference>
<protein>
    <recommendedName>
        <fullName evidence="11">Fucosyltransferase</fullName>
        <ecNumber evidence="11">2.4.1.-</ecNumber>
    </recommendedName>
</protein>
<dbReference type="Pfam" id="PF00852">
    <property type="entry name" value="Glyco_transf_10"/>
    <property type="match status" value="1"/>
</dbReference>
<dbReference type="InterPro" id="IPR038577">
    <property type="entry name" value="GT10-like_C_sf"/>
</dbReference>
<evidence type="ECO:0000256" key="7">
    <source>
        <dbReference type="ARBA" id="ARBA00022968"/>
    </source>
</evidence>
<dbReference type="UniPathway" id="UPA00378"/>
<dbReference type="PANTHER" id="PTHR11929:SF145">
    <property type="entry name" value="ALPHA-(1,3)-FUCOSYLTRANSFERASE FUT-1"/>
    <property type="match status" value="1"/>
</dbReference>
<accession>A0A6F9DDW0</accession>